<proteinExistence type="predicted"/>
<gene>
    <name evidence="2" type="ordered locus">Daes_2411</name>
</gene>
<name>E6VUA9_PSEA9</name>
<dbReference type="KEGG" id="das:Daes_2411"/>
<evidence type="ECO:0000313" key="2">
    <source>
        <dbReference type="EMBL" id="ADU63416.1"/>
    </source>
</evidence>
<dbReference type="Proteomes" id="UP000002191">
    <property type="component" value="Chromosome"/>
</dbReference>
<keyword evidence="3" id="KW-1185">Reference proteome</keyword>
<protein>
    <submittedName>
        <fullName evidence="2">Uncharacterized protein</fullName>
    </submittedName>
</protein>
<evidence type="ECO:0000256" key="1">
    <source>
        <dbReference type="SAM" id="Phobius"/>
    </source>
</evidence>
<reference evidence="2 3" key="2">
    <citation type="journal article" date="2014" name="Genome Announc.">
        <title>Complete Genome Sequence of the Subsurface, Mesophilic Sulfate-Reducing Bacterium Desulfovibrio aespoeensis Aspo-2.</title>
        <authorList>
            <person name="Pedersen K."/>
            <person name="Bengtsson A."/>
            <person name="Edlund J."/>
            <person name="Rabe L."/>
            <person name="Hazen T."/>
            <person name="Chakraborty R."/>
            <person name="Goodwin L."/>
            <person name="Shapiro N."/>
        </authorList>
    </citation>
    <scope>NUCLEOTIDE SEQUENCE [LARGE SCALE GENOMIC DNA]</scope>
    <source>
        <strain evidence="3">ATCC 700646 / DSM 10631 / Aspo-2</strain>
    </source>
</reference>
<feature type="transmembrane region" description="Helical" evidence="1">
    <location>
        <begin position="27"/>
        <end position="47"/>
    </location>
</feature>
<dbReference type="AlphaFoldDB" id="E6VUA9"/>
<accession>E6VUA9</accession>
<dbReference type="eggNOG" id="ENOG502ZA0H">
    <property type="taxonomic scope" value="Bacteria"/>
</dbReference>
<dbReference type="STRING" id="643562.Daes_2411"/>
<sequence length="230" mass="24755" precursor="true">MGPGGVPMSLMTIFSAVSTAVTGRWRMIALILAAVLLVGLLTGYAAWRGYHAGYERADAERRAEVSGIRADHALALAEAESRARAMLEAETARTYALERQYLDATKTIAAQRRQITNRRIEDASRNVAAVDGRCLFGPDWVRLYNEAIGAGDSDRAVPGAAPGPDAAATAAQTAGAWIPRGGGPLMPAVTPQDILAHIRDYGARCRELEAQLNGLIDWAEGRPTREETWK</sequence>
<evidence type="ECO:0000313" key="3">
    <source>
        <dbReference type="Proteomes" id="UP000002191"/>
    </source>
</evidence>
<keyword evidence="1" id="KW-1133">Transmembrane helix</keyword>
<keyword evidence="1" id="KW-0812">Transmembrane</keyword>
<organism evidence="2 3">
    <name type="scientific">Pseudodesulfovibrio aespoeensis (strain ATCC 700646 / DSM 10631 / Aspo-2)</name>
    <name type="common">Desulfovibrio aespoeensis</name>
    <dbReference type="NCBI Taxonomy" id="643562"/>
    <lineage>
        <taxon>Bacteria</taxon>
        <taxon>Pseudomonadati</taxon>
        <taxon>Thermodesulfobacteriota</taxon>
        <taxon>Desulfovibrionia</taxon>
        <taxon>Desulfovibrionales</taxon>
        <taxon>Desulfovibrionaceae</taxon>
    </lineage>
</organism>
<reference evidence="3" key="1">
    <citation type="submission" date="2010-12" db="EMBL/GenBank/DDBJ databases">
        <title>Complete sequence of Desulfovibrio aespoeensis Aspo-2.</title>
        <authorList>
            <consortium name="US DOE Joint Genome Institute"/>
            <person name="Lucas S."/>
            <person name="Copeland A."/>
            <person name="Lapidus A."/>
            <person name="Cheng J.-F."/>
            <person name="Goodwin L."/>
            <person name="Pitluck S."/>
            <person name="Chertkov O."/>
            <person name="Misra M."/>
            <person name="Detter J.C."/>
            <person name="Han C."/>
            <person name="Tapia R."/>
            <person name="Land M."/>
            <person name="Hauser L."/>
            <person name="Kyrpides N."/>
            <person name="Ivanova N."/>
            <person name="Ovchinnikova G."/>
            <person name="Pedersen K."/>
            <person name="Jagevall S."/>
            <person name="Hazen T."/>
            <person name="Woyke T."/>
        </authorList>
    </citation>
    <scope>NUCLEOTIDE SEQUENCE [LARGE SCALE GENOMIC DNA]</scope>
    <source>
        <strain evidence="3">ATCC 700646 / DSM 10631 / Aspo-2</strain>
    </source>
</reference>
<dbReference type="HOGENOM" id="CLU_107566_1_0_7"/>
<keyword evidence="1" id="KW-0472">Membrane</keyword>
<dbReference type="EMBL" id="CP002431">
    <property type="protein sequence ID" value="ADU63416.1"/>
    <property type="molecule type" value="Genomic_DNA"/>
</dbReference>